<evidence type="ECO:0000259" key="6">
    <source>
        <dbReference type="Pfam" id="PF01702"/>
    </source>
</evidence>
<proteinExistence type="inferred from homology"/>
<evidence type="ECO:0000256" key="1">
    <source>
        <dbReference type="ARBA" id="ARBA00022490"/>
    </source>
</evidence>
<reference evidence="8" key="1">
    <citation type="submission" date="2011-07" db="EMBL/GenBank/DDBJ databases">
        <title>Divergent evolution of antigenic variation in African trypanosomes.</title>
        <authorList>
            <person name="Jackson A.P."/>
            <person name="Berry A."/>
            <person name="Allison H.C."/>
            <person name="Burton P."/>
            <person name="Anderson J."/>
            <person name="Aslett M."/>
            <person name="Brown R."/>
            <person name="Corton N."/>
            <person name="Harris D."/>
            <person name="Hauser H."/>
            <person name="Gamble J."/>
            <person name="Gilderthorp R."/>
            <person name="McQuillan J."/>
            <person name="Quail M.A."/>
            <person name="Sanders M."/>
            <person name="Van Tonder A."/>
            <person name="Ginger M.L."/>
            <person name="Donelson J.E."/>
            <person name="Field M.C."/>
            <person name="Barry J.D."/>
            <person name="Berriman M."/>
            <person name="Hertz-Fowler C."/>
        </authorList>
    </citation>
    <scope>NUCLEOTIDE SEQUENCE [LARGE SCALE GENOMIC DNA]</scope>
    <source>
        <strain evidence="8">IL3000</strain>
    </source>
</reference>
<dbReference type="GO" id="GO:0006400">
    <property type="term" value="P:tRNA modification"/>
    <property type="evidence" value="ECO:0007669"/>
    <property type="project" value="InterPro"/>
</dbReference>
<comment type="cofactor">
    <cofactor evidence="5">
        <name>Zn(2+)</name>
        <dbReference type="ChEBI" id="CHEBI:29105"/>
    </cofactor>
    <text evidence="5">Binds 1 zinc ion per subunit.</text>
</comment>
<dbReference type="AlphaFoldDB" id="F9WHZ7"/>
<dbReference type="HAMAP" id="MF_03043">
    <property type="entry name" value="QTRT2"/>
    <property type="match status" value="1"/>
</dbReference>
<dbReference type="Proteomes" id="UP000000702">
    <property type="component" value="Unassembled WGS sequence"/>
</dbReference>
<dbReference type="InterPro" id="IPR036511">
    <property type="entry name" value="TGT-like_sf"/>
</dbReference>
<comment type="caution">
    <text evidence="7">The sequence shown here is derived from an EMBL/GenBank/DDBJ whole genome shotgun (WGS) entry which is preliminary data.</text>
</comment>
<dbReference type="InterPro" id="IPR028592">
    <property type="entry name" value="QTRTD1"/>
</dbReference>
<comment type="function">
    <text evidence="5">Non-catalytic subunit of the queuine tRNA-ribosyltransferase (TGT) that catalyzes the base-exchange of a guanine (G) residue with queuine (Q) at position 34 (anticodon wobble position) in tRNAs with GU(N) anticodons (tRNA-Asp, -Asn, -His and -Tyr), resulting in the hypermodified nucleoside queuosine (7-(((4,5-cis-dihydroxy-2-cyclopenten-1-yl)amino)methyl)-7-deazaguanosine).</text>
</comment>
<dbReference type="OMA" id="CTMCVAP"/>
<feature type="binding site" evidence="5">
    <location>
        <position position="279"/>
    </location>
    <ligand>
        <name>Zn(2+)</name>
        <dbReference type="ChEBI" id="CHEBI:29105"/>
    </ligand>
</feature>
<feature type="binding site" evidence="5">
    <location>
        <position position="305"/>
    </location>
    <ligand>
        <name>Zn(2+)</name>
        <dbReference type="ChEBI" id="CHEBI:29105"/>
    </ligand>
</feature>
<feature type="binding site" evidence="5">
    <location>
        <position position="276"/>
    </location>
    <ligand>
        <name>Zn(2+)</name>
        <dbReference type="ChEBI" id="CHEBI:29105"/>
    </ligand>
</feature>
<evidence type="ECO:0000256" key="5">
    <source>
        <dbReference type="HAMAP-Rule" id="MF_03043"/>
    </source>
</evidence>
<dbReference type="GO" id="GO:0008479">
    <property type="term" value="F:tRNA-guanosine(34) queuine transglycosylase activity"/>
    <property type="evidence" value="ECO:0007669"/>
    <property type="project" value="UniProtKB-UniRule"/>
</dbReference>
<gene>
    <name evidence="7" type="ORF">TCIL3000_0_18240</name>
</gene>
<keyword evidence="2 5" id="KW-0819">tRNA processing</keyword>
<dbReference type="GO" id="GO:0046872">
    <property type="term" value="F:metal ion binding"/>
    <property type="evidence" value="ECO:0007669"/>
    <property type="project" value="UniProtKB-KW"/>
</dbReference>
<dbReference type="Pfam" id="PF01702">
    <property type="entry name" value="TGT"/>
    <property type="match status" value="1"/>
</dbReference>
<evidence type="ECO:0000256" key="2">
    <source>
        <dbReference type="ARBA" id="ARBA00022694"/>
    </source>
</evidence>
<dbReference type="Gene3D" id="3.20.20.105">
    <property type="entry name" value="Queuine tRNA-ribosyltransferase-like"/>
    <property type="match status" value="2"/>
</dbReference>
<evidence type="ECO:0000256" key="3">
    <source>
        <dbReference type="ARBA" id="ARBA00022723"/>
    </source>
</evidence>
<evidence type="ECO:0000313" key="7">
    <source>
        <dbReference type="EMBL" id="CCD16942.1"/>
    </source>
</evidence>
<dbReference type="EMBL" id="CAEQ01002503">
    <property type="protein sequence ID" value="CCD16942.1"/>
    <property type="molecule type" value="Genomic_DNA"/>
</dbReference>
<reference evidence="7 8" key="2">
    <citation type="journal article" date="2012" name="Proc. Natl. Acad. Sci. U.S.A.">
        <title>Antigenic diversity is generated by distinct evolutionary mechanisms in African trypanosome species.</title>
        <authorList>
            <person name="Jackson A.P."/>
            <person name="Berry A."/>
            <person name="Aslett M."/>
            <person name="Allison H.C."/>
            <person name="Burton P."/>
            <person name="Vavrova-Anderson J."/>
            <person name="Brown R."/>
            <person name="Browne H."/>
            <person name="Corton N."/>
            <person name="Hauser H."/>
            <person name="Gamble J."/>
            <person name="Gilderthorp R."/>
            <person name="Marcello L."/>
            <person name="McQuillan J."/>
            <person name="Otto T.D."/>
            <person name="Quail M.A."/>
            <person name="Sanders M.J."/>
            <person name="van Tonder A."/>
            <person name="Ginger M.L."/>
            <person name="Field M.C."/>
            <person name="Barry J.D."/>
            <person name="Hertz-Fowler C."/>
            <person name="Berriman M."/>
        </authorList>
    </citation>
    <scope>NUCLEOTIDE SEQUENCE [LARGE SCALE GENOMIC DNA]</scope>
    <source>
        <strain evidence="7 8">IL3000</strain>
    </source>
</reference>
<evidence type="ECO:0000256" key="4">
    <source>
        <dbReference type="ARBA" id="ARBA00022833"/>
    </source>
</evidence>
<dbReference type="InterPro" id="IPR050852">
    <property type="entry name" value="Queuine_tRNA-ribosyltrfase"/>
</dbReference>
<evidence type="ECO:0000313" key="8">
    <source>
        <dbReference type="Proteomes" id="UP000000702"/>
    </source>
</evidence>
<name>F9WHZ7_TRYCI</name>
<keyword evidence="1 5" id="KW-0963">Cytoplasm</keyword>
<accession>F9WHZ7</accession>
<sequence length="336" mass="37535">MKGTHPVLVVPCRRGGIPYLTPEQARDILEEEERVVSLCIFDAHEYRTVCASTQRGFTEFCGLADFKLILTVRSSLVGMHASAPASDTAVSGDHGKGRLSFHSGQWLELVTSLRPTMAVTLYDSVPLHELNPRRRKTTSNRSLKWANAADSLQHTLGCELIKPYGTTGEKATYVYAGNLCQNELIEQYYCHLREAVESHQVMAPAMSVGAVLMALMAGVTLIECPLPWVLAERGVALTLNLKPVPGETPRRYESQIDLNDPYFAVDIGPLSPSCVCYTCKRHNRAYLHHLLTVQEMNSDILLVIHNLSSMVQLVRQYRRSSAEDRHTLLSWIFAQL</sequence>
<dbReference type="SUPFAM" id="SSF51713">
    <property type="entry name" value="tRNA-guanine transglycosylase"/>
    <property type="match status" value="1"/>
</dbReference>
<dbReference type="PANTHER" id="PTHR46064:SF1">
    <property type="entry name" value="QUEUINE TRNA-RIBOSYLTRANSFERASE ACCESSORY SUBUNIT 2"/>
    <property type="match status" value="1"/>
</dbReference>
<keyword evidence="8" id="KW-1185">Reference proteome</keyword>
<organism evidence="7 8">
    <name type="scientific">Trypanosoma congolense (strain IL3000)</name>
    <dbReference type="NCBI Taxonomy" id="1068625"/>
    <lineage>
        <taxon>Eukaryota</taxon>
        <taxon>Discoba</taxon>
        <taxon>Euglenozoa</taxon>
        <taxon>Kinetoplastea</taxon>
        <taxon>Metakinetoplastina</taxon>
        <taxon>Trypanosomatida</taxon>
        <taxon>Trypanosomatidae</taxon>
        <taxon>Trypanosoma</taxon>
        <taxon>Nannomonas</taxon>
    </lineage>
</organism>
<feature type="domain" description="tRNA-guanine(15) transglycosylase-like" evidence="6">
    <location>
        <begin position="210"/>
        <end position="325"/>
    </location>
</feature>
<dbReference type="PANTHER" id="PTHR46064">
    <property type="entry name" value="QUEUINE TRNA-RIBOSYLTRANSFERASE ACCESSORY SUBUNIT 2"/>
    <property type="match status" value="1"/>
</dbReference>
<dbReference type="NCBIfam" id="TIGR00449">
    <property type="entry name" value="tgt_general"/>
    <property type="match status" value="1"/>
</dbReference>
<keyword evidence="4 5" id="KW-0862">Zinc</keyword>
<keyword evidence="3 5" id="KW-0479">Metal-binding</keyword>
<protein>
    <recommendedName>
        <fullName evidence="5">Queuine tRNA-ribosyltransferase accessory subunit 2</fullName>
    </recommendedName>
    <alternativeName>
        <fullName evidence="5">Queuine tRNA-ribosyltransferase domain-containing protein 1</fullName>
    </alternativeName>
</protein>
<feature type="binding site" evidence="5">
    <location>
        <position position="274"/>
    </location>
    <ligand>
        <name>Zn(2+)</name>
        <dbReference type="ChEBI" id="CHEBI:29105"/>
    </ligand>
</feature>
<comment type="subunit">
    <text evidence="5">Heterodimer of a catalytic subunit and an accessory subunit.</text>
</comment>
<dbReference type="GO" id="GO:0005737">
    <property type="term" value="C:cytoplasm"/>
    <property type="evidence" value="ECO:0007669"/>
    <property type="project" value="UniProtKB-SubCell"/>
</dbReference>
<dbReference type="InterPro" id="IPR002616">
    <property type="entry name" value="tRNA_ribo_trans-like"/>
</dbReference>
<dbReference type="VEuPathDB" id="TriTrypDB:TcIL3000_0_18240"/>
<comment type="subcellular location">
    <subcellularLocation>
        <location evidence="5">Cytoplasm</location>
    </subcellularLocation>
</comment>
<comment type="similarity">
    <text evidence="5">Belongs to the queuine tRNA-ribosyltransferase family. QTRT2 subfamily.</text>
</comment>